<feature type="region of interest" description="Disordered" evidence="2">
    <location>
        <begin position="164"/>
        <end position="188"/>
    </location>
</feature>
<dbReference type="GO" id="GO:0008270">
    <property type="term" value="F:zinc ion binding"/>
    <property type="evidence" value="ECO:0007669"/>
    <property type="project" value="UniProtKB-KW"/>
</dbReference>
<keyword evidence="1" id="KW-0862">Zinc</keyword>
<dbReference type="SMART" id="SM00343">
    <property type="entry name" value="ZnF_C2HC"/>
    <property type="match status" value="1"/>
</dbReference>
<evidence type="ECO:0000256" key="1">
    <source>
        <dbReference type="PROSITE-ProRule" id="PRU00047"/>
    </source>
</evidence>
<proteinExistence type="predicted"/>
<keyword evidence="1" id="KW-0863">Zinc-finger</keyword>
<organism evidence="4 5">
    <name type="scientific">Mytilus coruscus</name>
    <name type="common">Sea mussel</name>
    <dbReference type="NCBI Taxonomy" id="42192"/>
    <lineage>
        <taxon>Eukaryota</taxon>
        <taxon>Metazoa</taxon>
        <taxon>Spiralia</taxon>
        <taxon>Lophotrochozoa</taxon>
        <taxon>Mollusca</taxon>
        <taxon>Bivalvia</taxon>
        <taxon>Autobranchia</taxon>
        <taxon>Pteriomorphia</taxon>
        <taxon>Mytilida</taxon>
        <taxon>Mytiloidea</taxon>
        <taxon>Mytilidae</taxon>
        <taxon>Mytilinae</taxon>
        <taxon>Mytilus</taxon>
    </lineage>
</organism>
<dbReference type="EMBL" id="CACVKT020004354">
    <property type="protein sequence ID" value="CAC5389607.1"/>
    <property type="molecule type" value="Genomic_DNA"/>
</dbReference>
<feature type="domain" description="CCHC-type" evidence="3">
    <location>
        <begin position="199"/>
        <end position="213"/>
    </location>
</feature>
<evidence type="ECO:0000259" key="3">
    <source>
        <dbReference type="PROSITE" id="PS50158"/>
    </source>
</evidence>
<dbReference type="InterPro" id="IPR001878">
    <property type="entry name" value="Znf_CCHC"/>
</dbReference>
<dbReference type="Proteomes" id="UP000507470">
    <property type="component" value="Unassembled WGS sequence"/>
</dbReference>
<protein>
    <recommendedName>
        <fullName evidence="3">CCHC-type domain-containing protein</fullName>
    </recommendedName>
</protein>
<feature type="compositionally biased region" description="Polar residues" evidence="2">
    <location>
        <begin position="168"/>
        <end position="179"/>
    </location>
</feature>
<sequence length="220" mass="25351">MSLRCPAQKILSTLSKQDLGNYNKIKGSLNNRFNPRECETVSEYGQALRRGGYLAFPNEKQDSEMMEKVLINKFIGGLNNLNLQKHVQFQRANTLDTSISYAIEYEAFINPQNNMGKPMLTNDEVPIQAIKDNKKKSSTSHTESLTLDQVAKLIDEKLSQLKTETENRNGYYQNRSPRFNNRGRGRYYRNQNSTTDRVCYKCNETGHIQYYCPLNNQGND</sequence>
<dbReference type="GO" id="GO:0003676">
    <property type="term" value="F:nucleic acid binding"/>
    <property type="evidence" value="ECO:0007669"/>
    <property type="project" value="InterPro"/>
</dbReference>
<name>A0A6J8C4H0_MYTCO</name>
<dbReference type="Pfam" id="PF00098">
    <property type="entry name" value="zf-CCHC"/>
    <property type="match status" value="1"/>
</dbReference>
<dbReference type="SUPFAM" id="SSF57756">
    <property type="entry name" value="Retrovirus zinc finger-like domains"/>
    <property type="match status" value="1"/>
</dbReference>
<dbReference type="PROSITE" id="PS50158">
    <property type="entry name" value="ZF_CCHC"/>
    <property type="match status" value="1"/>
</dbReference>
<keyword evidence="5" id="KW-1185">Reference proteome</keyword>
<dbReference type="AlphaFoldDB" id="A0A6J8C4H0"/>
<evidence type="ECO:0000256" key="2">
    <source>
        <dbReference type="SAM" id="MobiDB-lite"/>
    </source>
</evidence>
<accession>A0A6J8C4H0</accession>
<gene>
    <name evidence="4" type="ORF">MCOR_24757</name>
</gene>
<dbReference type="InterPro" id="IPR036875">
    <property type="entry name" value="Znf_CCHC_sf"/>
</dbReference>
<evidence type="ECO:0000313" key="4">
    <source>
        <dbReference type="EMBL" id="CAC5389607.1"/>
    </source>
</evidence>
<dbReference type="Gene3D" id="4.10.60.10">
    <property type="entry name" value="Zinc finger, CCHC-type"/>
    <property type="match status" value="1"/>
</dbReference>
<evidence type="ECO:0000313" key="5">
    <source>
        <dbReference type="Proteomes" id="UP000507470"/>
    </source>
</evidence>
<keyword evidence="1" id="KW-0479">Metal-binding</keyword>
<reference evidence="4 5" key="1">
    <citation type="submission" date="2020-06" db="EMBL/GenBank/DDBJ databases">
        <authorList>
            <person name="Li R."/>
            <person name="Bekaert M."/>
        </authorList>
    </citation>
    <scope>NUCLEOTIDE SEQUENCE [LARGE SCALE GENOMIC DNA]</scope>
    <source>
        <strain evidence="5">wild</strain>
    </source>
</reference>